<keyword evidence="13" id="KW-0347">Helicase</keyword>
<keyword evidence="2" id="KW-0547">Nucleotide-binding</keyword>
<dbReference type="GO" id="GO:0005694">
    <property type="term" value="C:chromosome"/>
    <property type="evidence" value="ECO:0007669"/>
    <property type="project" value="TreeGrafter"/>
</dbReference>
<dbReference type="PANTHER" id="PTHR13710:SF153">
    <property type="entry name" value="RECQ-LIKE DNA HELICASE BLM"/>
    <property type="match status" value="1"/>
</dbReference>
<name>A0AAD9PZR2_ACRCE</name>
<feature type="domain" description="Helicase ATP-binding" evidence="11">
    <location>
        <begin position="35"/>
        <end position="219"/>
    </location>
</feature>
<protein>
    <recommendedName>
        <fullName evidence="8">DNA 3'-5' helicase</fullName>
        <ecNumber evidence="8">5.6.2.4</ecNumber>
    </recommendedName>
    <alternativeName>
        <fullName evidence="9">DNA 3'-5' helicase BLM</fullName>
    </alternativeName>
</protein>
<feature type="compositionally biased region" description="Basic and acidic residues" evidence="10">
    <location>
        <begin position="452"/>
        <end position="473"/>
    </location>
</feature>
<dbReference type="SMART" id="SM00490">
    <property type="entry name" value="HELICc"/>
    <property type="match status" value="1"/>
</dbReference>
<dbReference type="Pfam" id="PF00271">
    <property type="entry name" value="Helicase_C"/>
    <property type="match status" value="1"/>
</dbReference>
<reference evidence="13" key="1">
    <citation type="journal article" date="2023" name="G3 (Bethesda)">
        <title>Whole genome assembly and annotation of the endangered Caribbean coral Acropora cervicornis.</title>
        <authorList>
            <person name="Selwyn J.D."/>
            <person name="Vollmer S.V."/>
        </authorList>
    </citation>
    <scope>NUCLEOTIDE SEQUENCE</scope>
    <source>
        <strain evidence="13">K2</strain>
    </source>
</reference>
<evidence type="ECO:0000256" key="2">
    <source>
        <dbReference type="ARBA" id="ARBA00022741"/>
    </source>
</evidence>
<dbReference type="GO" id="GO:0005634">
    <property type="term" value="C:nucleus"/>
    <property type="evidence" value="ECO:0007669"/>
    <property type="project" value="TreeGrafter"/>
</dbReference>
<evidence type="ECO:0000256" key="5">
    <source>
        <dbReference type="ARBA" id="ARBA00023235"/>
    </source>
</evidence>
<proteinExistence type="inferred from homology"/>
<dbReference type="SUPFAM" id="SSF52540">
    <property type="entry name" value="P-loop containing nucleoside triphosphate hydrolases"/>
    <property type="match status" value="1"/>
</dbReference>
<keyword evidence="14" id="KW-1185">Reference proteome</keyword>
<dbReference type="PROSITE" id="PS51192">
    <property type="entry name" value="HELICASE_ATP_BIND_1"/>
    <property type="match status" value="1"/>
</dbReference>
<evidence type="ECO:0000256" key="3">
    <source>
        <dbReference type="ARBA" id="ARBA00022840"/>
    </source>
</evidence>
<dbReference type="InterPro" id="IPR027417">
    <property type="entry name" value="P-loop_NTPase"/>
</dbReference>
<dbReference type="GO" id="GO:0009378">
    <property type="term" value="F:four-way junction helicase activity"/>
    <property type="evidence" value="ECO:0007669"/>
    <property type="project" value="TreeGrafter"/>
</dbReference>
<dbReference type="Pfam" id="PF00270">
    <property type="entry name" value="DEAD"/>
    <property type="match status" value="1"/>
</dbReference>
<comment type="similarity">
    <text evidence="1">Belongs to the helicase family. RecQ subfamily.</text>
</comment>
<evidence type="ECO:0000259" key="12">
    <source>
        <dbReference type="PROSITE" id="PS51194"/>
    </source>
</evidence>
<evidence type="ECO:0000256" key="10">
    <source>
        <dbReference type="SAM" id="MobiDB-lite"/>
    </source>
</evidence>
<dbReference type="Gene3D" id="3.40.50.300">
    <property type="entry name" value="P-loop containing nucleotide triphosphate hydrolases"/>
    <property type="match status" value="2"/>
</dbReference>
<sequence length="473" mass="51986">MADTLSFDAALAEALSFLPELGMSRVIRPEQKEAIYSLVHGSDLLAVLPTGFGKSLIFQLLIRVKQILSSNAACVIVVCPLKSIVQDQLTEASLMGSTATSLASAILQDVENGKYQLIFASAEEILAKPFLSSLKKSGSPLHQNLAAIIVDESHIVETWAGQRSTKKGNKSVAFRESFGNLGELRSFCKQGTPMGALTGTADQTTQETIRKVLCMRPDCSTVYASPNRLNLRFSVKKVTKDVQLKELKLLVNLIKEDGINCPKTIIFCNTMNEIAVVVNHLILELGRAVFYPEFSTVQDNCILAIYHSNSWQSTKDQVLAEFKTNGVKRILIATTALCMGVNFPDVRYIVNWGPARSILDQHQEAGRTGRDGKKSHVIIIYHGQQVGHCEQEVKDFVRAKGCYRVAAYKTLDATIEPLEPLHDCCSYCSTICKCGGAQCDGTDLPFESGMQEESRGENSNAKQREVTPEDRVT</sequence>
<evidence type="ECO:0000256" key="7">
    <source>
        <dbReference type="ARBA" id="ARBA00034617"/>
    </source>
</evidence>
<evidence type="ECO:0000256" key="4">
    <source>
        <dbReference type="ARBA" id="ARBA00023125"/>
    </source>
</evidence>
<dbReference type="Proteomes" id="UP001249851">
    <property type="component" value="Unassembled WGS sequence"/>
</dbReference>
<keyword evidence="6" id="KW-0539">Nucleus</keyword>
<evidence type="ECO:0000256" key="6">
    <source>
        <dbReference type="ARBA" id="ARBA00023242"/>
    </source>
</evidence>
<evidence type="ECO:0000256" key="9">
    <source>
        <dbReference type="ARBA" id="ARBA00044542"/>
    </source>
</evidence>
<dbReference type="PANTHER" id="PTHR13710">
    <property type="entry name" value="DNA HELICASE RECQ FAMILY MEMBER"/>
    <property type="match status" value="1"/>
</dbReference>
<keyword evidence="3" id="KW-0067">ATP-binding</keyword>
<dbReference type="AlphaFoldDB" id="A0AAD9PZR2"/>
<evidence type="ECO:0000256" key="8">
    <source>
        <dbReference type="ARBA" id="ARBA00034808"/>
    </source>
</evidence>
<keyword evidence="5" id="KW-0413">Isomerase</keyword>
<dbReference type="GO" id="GO:0005524">
    <property type="term" value="F:ATP binding"/>
    <property type="evidence" value="ECO:0007669"/>
    <property type="project" value="UniProtKB-KW"/>
</dbReference>
<dbReference type="GO" id="GO:0000724">
    <property type="term" value="P:double-strand break repair via homologous recombination"/>
    <property type="evidence" value="ECO:0007669"/>
    <property type="project" value="TreeGrafter"/>
</dbReference>
<feature type="domain" description="Helicase C-terminal" evidence="12">
    <location>
        <begin position="253"/>
        <end position="419"/>
    </location>
</feature>
<dbReference type="PROSITE" id="PS51194">
    <property type="entry name" value="HELICASE_CTER"/>
    <property type="match status" value="1"/>
</dbReference>
<dbReference type="GO" id="GO:0043138">
    <property type="term" value="F:3'-5' DNA helicase activity"/>
    <property type="evidence" value="ECO:0007669"/>
    <property type="project" value="UniProtKB-EC"/>
</dbReference>
<dbReference type="GO" id="GO:0003677">
    <property type="term" value="F:DNA binding"/>
    <property type="evidence" value="ECO:0007669"/>
    <property type="project" value="UniProtKB-KW"/>
</dbReference>
<keyword evidence="4" id="KW-0238">DNA-binding</keyword>
<keyword evidence="13" id="KW-0378">Hydrolase</keyword>
<reference evidence="13" key="2">
    <citation type="journal article" date="2023" name="Science">
        <title>Genomic signatures of disease resistance in endangered staghorn corals.</title>
        <authorList>
            <person name="Vollmer S.V."/>
            <person name="Selwyn J.D."/>
            <person name="Despard B.A."/>
            <person name="Roesel C.L."/>
        </authorList>
    </citation>
    <scope>NUCLEOTIDE SEQUENCE</scope>
    <source>
        <strain evidence="13">K2</strain>
    </source>
</reference>
<feature type="region of interest" description="Disordered" evidence="10">
    <location>
        <begin position="447"/>
        <end position="473"/>
    </location>
</feature>
<comment type="catalytic activity">
    <reaction evidence="7">
        <text>Couples ATP hydrolysis with the unwinding of duplex DNA by translocating in the 3'-5' direction.</text>
        <dbReference type="EC" id="5.6.2.4"/>
    </reaction>
</comment>
<evidence type="ECO:0000259" key="11">
    <source>
        <dbReference type="PROSITE" id="PS51192"/>
    </source>
</evidence>
<comment type="caution">
    <text evidence="13">The sequence shown here is derived from an EMBL/GenBank/DDBJ whole genome shotgun (WGS) entry which is preliminary data.</text>
</comment>
<gene>
    <name evidence="13" type="ORF">P5673_027025</name>
</gene>
<evidence type="ECO:0000313" key="14">
    <source>
        <dbReference type="Proteomes" id="UP001249851"/>
    </source>
</evidence>
<dbReference type="InterPro" id="IPR011545">
    <property type="entry name" value="DEAD/DEAH_box_helicase_dom"/>
</dbReference>
<organism evidence="13 14">
    <name type="scientific">Acropora cervicornis</name>
    <name type="common">Staghorn coral</name>
    <dbReference type="NCBI Taxonomy" id="6130"/>
    <lineage>
        <taxon>Eukaryota</taxon>
        <taxon>Metazoa</taxon>
        <taxon>Cnidaria</taxon>
        <taxon>Anthozoa</taxon>
        <taxon>Hexacorallia</taxon>
        <taxon>Scleractinia</taxon>
        <taxon>Astrocoeniina</taxon>
        <taxon>Acroporidae</taxon>
        <taxon>Acropora</taxon>
    </lineage>
</organism>
<dbReference type="GO" id="GO:0005737">
    <property type="term" value="C:cytoplasm"/>
    <property type="evidence" value="ECO:0007669"/>
    <property type="project" value="TreeGrafter"/>
</dbReference>
<dbReference type="EMBL" id="JARQWQ010000091">
    <property type="protein sequence ID" value="KAK2552011.1"/>
    <property type="molecule type" value="Genomic_DNA"/>
</dbReference>
<dbReference type="InterPro" id="IPR014001">
    <property type="entry name" value="Helicase_ATP-bd"/>
</dbReference>
<dbReference type="SMART" id="SM00487">
    <property type="entry name" value="DEXDc"/>
    <property type="match status" value="1"/>
</dbReference>
<dbReference type="InterPro" id="IPR001650">
    <property type="entry name" value="Helicase_C-like"/>
</dbReference>
<evidence type="ECO:0000313" key="13">
    <source>
        <dbReference type="EMBL" id="KAK2552011.1"/>
    </source>
</evidence>
<dbReference type="EC" id="5.6.2.4" evidence="8"/>
<evidence type="ECO:0000256" key="1">
    <source>
        <dbReference type="ARBA" id="ARBA00005446"/>
    </source>
</evidence>
<accession>A0AAD9PZR2</accession>